<evidence type="ECO:0000259" key="6">
    <source>
        <dbReference type="SMART" id="SM00062"/>
    </source>
</evidence>
<evidence type="ECO:0000256" key="4">
    <source>
        <dbReference type="RuleBase" id="RU003744"/>
    </source>
</evidence>
<feature type="domain" description="Solute-binding protein family 3/N-terminal" evidence="6">
    <location>
        <begin position="38"/>
        <end position="261"/>
    </location>
</feature>
<dbReference type="SUPFAM" id="SSF53850">
    <property type="entry name" value="Periplasmic binding protein-like II"/>
    <property type="match status" value="1"/>
</dbReference>
<name>A0ABT8DVM1_9BURK</name>
<dbReference type="SMART" id="SM00062">
    <property type="entry name" value="PBPb"/>
    <property type="match status" value="1"/>
</dbReference>
<gene>
    <name evidence="7" type="ORF">QWJ38_12425</name>
</gene>
<dbReference type="CDD" id="cd13689">
    <property type="entry name" value="PBP2_BsGlnH"/>
    <property type="match status" value="1"/>
</dbReference>
<dbReference type="PANTHER" id="PTHR30085:SF6">
    <property type="entry name" value="ABC TRANSPORTER GLUTAMINE-BINDING PROTEIN GLNH"/>
    <property type="match status" value="1"/>
</dbReference>
<dbReference type="RefSeq" id="WP_290359398.1">
    <property type="nucleotide sequence ID" value="NZ_JAUHHC010000003.1"/>
</dbReference>
<dbReference type="InterPro" id="IPR001638">
    <property type="entry name" value="Solute-binding_3/MltF_N"/>
</dbReference>
<dbReference type="EMBL" id="JAUHHC010000003">
    <property type="protein sequence ID" value="MDN3921088.1"/>
    <property type="molecule type" value="Genomic_DNA"/>
</dbReference>
<evidence type="ECO:0000313" key="8">
    <source>
        <dbReference type="Proteomes" id="UP001228044"/>
    </source>
</evidence>
<protein>
    <submittedName>
        <fullName evidence="7">ABC transporter substrate-binding protein</fullName>
    </submittedName>
</protein>
<dbReference type="Gene3D" id="3.40.190.10">
    <property type="entry name" value="Periplasmic binding protein-like II"/>
    <property type="match status" value="2"/>
</dbReference>
<evidence type="ECO:0000256" key="5">
    <source>
        <dbReference type="SAM" id="SignalP"/>
    </source>
</evidence>
<evidence type="ECO:0000256" key="3">
    <source>
        <dbReference type="ARBA" id="ARBA00022729"/>
    </source>
</evidence>
<reference evidence="7 8" key="1">
    <citation type="submission" date="2023-06" db="EMBL/GenBank/DDBJ databases">
        <title>Pelomonas sp. PFR6 16S ribosomal RNA gene Genome sequencing and assembly.</title>
        <authorList>
            <person name="Woo H."/>
        </authorList>
    </citation>
    <scope>NUCLEOTIDE SEQUENCE [LARGE SCALE GENOMIC DNA]</scope>
    <source>
        <strain evidence="7 8">PFR6</strain>
    </source>
</reference>
<accession>A0ABT8DVM1</accession>
<dbReference type="PROSITE" id="PS01039">
    <property type="entry name" value="SBP_BACTERIAL_3"/>
    <property type="match status" value="1"/>
</dbReference>
<dbReference type="Proteomes" id="UP001228044">
    <property type="component" value="Unassembled WGS sequence"/>
</dbReference>
<keyword evidence="2" id="KW-0813">Transport</keyword>
<keyword evidence="3 5" id="KW-0732">Signal</keyword>
<evidence type="ECO:0000256" key="2">
    <source>
        <dbReference type="ARBA" id="ARBA00022448"/>
    </source>
</evidence>
<dbReference type="InterPro" id="IPR018313">
    <property type="entry name" value="SBP_3_CS"/>
</dbReference>
<dbReference type="PANTHER" id="PTHR30085">
    <property type="entry name" value="AMINO ACID ABC TRANSPORTER PERMEASE"/>
    <property type="match status" value="1"/>
</dbReference>
<feature type="chain" id="PRO_5047020854" evidence="5">
    <location>
        <begin position="28"/>
        <end position="280"/>
    </location>
</feature>
<sequence>MSLLRRRAFAITAITATLLGLAAPARADQLDDIRKKGELVVGVLGTDEPNSFIDPKSREIIGYEVDLARAIAARLGVPLKLKQLAVAARIPELQQGHVDLLAASLTHNKEREAVIDFSLTTFVTGQKVLVKKDSGIRNVAELAGKKVVTVKGGTQEPNIRKAVGQVEVVTFETGPQAFQALQQGKGIAFVNDEVSLLDQYAKLGGAQAQYAILPQNISIEPLALGIRKGETKFKAVVDEVLRELEKRGEAEKLFVKWYGPETRLKFPSRGFKIDSDKVES</sequence>
<evidence type="ECO:0000256" key="1">
    <source>
        <dbReference type="ARBA" id="ARBA00010333"/>
    </source>
</evidence>
<evidence type="ECO:0000313" key="7">
    <source>
        <dbReference type="EMBL" id="MDN3921088.1"/>
    </source>
</evidence>
<comment type="similarity">
    <text evidence="1 4">Belongs to the bacterial solute-binding protein 3 family.</text>
</comment>
<comment type="caution">
    <text evidence="7">The sequence shown here is derived from an EMBL/GenBank/DDBJ whole genome shotgun (WGS) entry which is preliminary data.</text>
</comment>
<dbReference type="Pfam" id="PF00497">
    <property type="entry name" value="SBP_bac_3"/>
    <property type="match status" value="1"/>
</dbReference>
<organism evidence="7 8">
    <name type="scientific">Roseateles violae</name>
    <dbReference type="NCBI Taxonomy" id="3058042"/>
    <lineage>
        <taxon>Bacteria</taxon>
        <taxon>Pseudomonadati</taxon>
        <taxon>Pseudomonadota</taxon>
        <taxon>Betaproteobacteria</taxon>
        <taxon>Burkholderiales</taxon>
        <taxon>Sphaerotilaceae</taxon>
        <taxon>Roseateles</taxon>
    </lineage>
</organism>
<proteinExistence type="inferred from homology"/>
<dbReference type="InterPro" id="IPR051455">
    <property type="entry name" value="Bact_solute-bind_prot3"/>
</dbReference>
<feature type="signal peptide" evidence="5">
    <location>
        <begin position="1"/>
        <end position="27"/>
    </location>
</feature>
<keyword evidence="8" id="KW-1185">Reference proteome</keyword>